<dbReference type="Proteomes" id="UP000315343">
    <property type="component" value="Unassembled WGS sequence"/>
</dbReference>
<organism evidence="6 7">
    <name type="scientific">Sedimentibacter saalensis</name>
    <dbReference type="NCBI Taxonomy" id="130788"/>
    <lineage>
        <taxon>Bacteria</taxon>
        <taxon>Bacillati</taxon>
        <taxon>Bacillota</taxon>
        <taxon>Tissierellia</taxon>
        <taxon>Sedimentibacter</taxon>
    </lineage>
</organism>
<evidence type="ECO:0000313" key="7">
    <source>
        <dbReference type="Proteomes" id="UP000315343"/>
    </source>
</evidence>
<dbReference type="PANTHER" id="PTHR43776:SF7">
    <property type="entry name" value="D,D-DIPEPTIDE TRANSPORT ATP-BINDING PROTEIN DDPF-RELATED"/>
    <property type="match status" value="1"/>
</dbReference>
<feature type="domain" description="ABC transporter" evidence="5">
    <location>
        <begin position="6"/>
        <end position="254"/>
    </location>
</feature>
<keyword evidence="7" id="KW-1185">Reference proteome</keyword>
<dbReference type="InterPro" id="IPR003593">
    <property type="entry name" value="AAA+_ATPase"/>
</dbReference>
<keyword evidence="4 6" id="KW-0067">ATP-binding</keyword>
<dbReference type="OrthoDB" id="2080347at2"/>
<dbReference type="InterPro" id="IPR027417">
    <property type="entry name" value="P-loop_NTPase"/>
</dbReference>
<dbReference type="InterPro" id="IPR050319">
    <property type="entry name" value="ABC_transp_ATP-bind"/>
</dbReference>
<comment type="similarity">
    <text evidence="1">Belongs to the ABC transporter superfamily.</text>
</comment>
<dbReference type="GO" id="GO:0055085">
    <property type="term" value="P:transmembrane transport"/>
    <property type="evidence" value="ECO:0007669"/>
    <property type="project" value="UniProtKB-ARBA"/>
</dbReference>
<dbReference type="GO" id="GO:0016887">
    <property type="term" value="F:ATP hydrolysis activity"/>
    <property type="evidence" value="ECO:0007669"/>
    <property type="project" value="InterPro"/>
</dbReference>
<name>A0A562J1G7_9FIRM</name>
<comment type="caution">
    <text evidence="6">The sequence shown here is derived from an EMBL/GenBank/DDBJ whole genome shotgun (WGS) entry which is preliminary data.</text>
</comment>
<dbReference type="RefSeq" id="WP_145086616.1">
    <property type="nucleotide sequence ID" value="NZ_DAMBUX010000017.1"/>
</dbReference>
<protein>
    <submittedName>
        <fullName evidence="6">Peptide/nickel transport system ATP-binding protein/oligopeptide transport system ATP-binding protein</fullName>
    </submittedName>
</protein>
<dbReference type="FunFam" id="3.40.50.300:FF:000016">
    <property type="entry name" value="Oligopeptide ABC transporter ATP-binding component"/>
    <property type="match status" value="1"/>
</dbReference>
<keyword evidence="3" id="KW-0547">Nucleotide-binding</keyword>
<dbReference type="Pfam" id="PF00005">
    <property type="entry name" value="ABC_tran"/>
    <property type="match status" value="1"/>
</dbReference>
<evidence type="ECO:0000313" key="6">
    <source>
        <dbReference type="EMBL" id="TWH76987.1"/>
    </source>
</evidence>
<dbReference type="PROSITE" id="PS50893">
    <property type="entry name" value="ABC_TRANSPORTER_2"/>
    <property type="match status" value="1"/>
</dbReference>
<evidence type="ECO:0000256" key="4">
    <source>
        <dbReference type="ARBA" id="ARBA00022840"/>
    </source>
</evidence>
<evidence type="ECO:0000256" key="3">
    <source>
        <dbReference type="ARBA" id="ARBA00022741"/>
    </source>
</evidence>
<dbReference type="SUPFAM" id="SSF52540">
    <property type="entry name" value="P-loop containing nucleoside triphosphate hydrolases"/>
    <property type="match status" value="1"/>
</dbReference>
<evidence type="ECO:0000256" key="1">
    <source>
        <dbReference type="ARBA" id="ARBA00005417"/>
    </source>
</evidence>
<dbReference type="Pfam" id="PF08352">
    <property type="entry name" value="oligo_HPY"/>
    <property type="match status" value="1"/>
</dbReference>
<dbReference type="InterPro" id="IPR013563">
    <property type="entry name" value="Oligopep_ABC_C"/>
</dbReference>
<dbReference type="AlphaFoldDB" id="A0A562J1G7"/>
<keyword evidence="2" id="KW-0813">Transport</keyword>
<dbReference type="PANTHER" id="PTHR43776">
    <property type="entry name" value="TRANSPORT ATP-BINDING PROTEIN"/>
    <property type="match status" value="1"/>
</dbReference>
<dbReference type="SMART" id="SM00382">
    <property type="entry name" value="AAA"/>
    <property type="match status" value="1"/>
</dbReference>
<dbReference type="GO" id="GO:0005524">
    <property type="term" value="F:ATP binding"/>
    <property type="evidence" value="ECO:0007669"/>
    <property type="project" value="UniProtKB-KW"/>
</dbReference>
<accession>A0A562J1G7</accession>
<reference evidence="6 7" key="1">
    <citation type="submission" date="2019-07" db="EMBL/GenBank/DDBJ databases">
        <title>Genomic Encyclopedia of Type Strains, Phase I: the one thousand microbial genomes (KMG-I) project.</title>
        <authorList>
            <person name="Kyrpides N."/>
        </authorList>
    </citation>
    <scope>NUCLEOTIDE SEQUENCE [LARGE SCALE GENOMIC DNA]</scope>
    <source>
        <strain evidence="6 7">DSM 13558</strain>
    </source>
</reference>
<dbReference type="PROSITE" id="PS00211">
    <property type="entry name" value="ABC_TRANSPORTER_1"/>
    <property type="match status" value="1"/>
</dbReference>
<gene>
    <name evidence="6" type="ORF">LY60_03463</name>
</gene>
<evidence type="ECO:0000256" key="2">
    <source>
        <dbReference type="ARBA" id="ARBA00022448"/>
    </source>
</evidence>
<sequence>MSEEVIELKNLKKYFTISKGISTKKIYVKAIDDVNLKINKGEIIGLVGESGSGKTTLARVLLNLTKPTGGSVVFNGVNLTKATRNEMKKLRTEVAVVFQDPASNLNPRDTVMNSIMRPLILHGMPKKTARQKAIDSLELVKMDVRYLNSYPHQLSGGQLQRIAIARALVLNPKVMILDEPTSALDISVQAQILNLLLDLQESFGLTYLVITHDLNVIRYISDRVAVMYLGKIVEFGPTEEVINNPKHPYTEGLMAASPIMDPHDRDKEKYIMQGDPGSLINLPSGCHFHPRCPYASEHCKEESPQIIVLPDGHQVDCHKYAAVKNI</sequence>
<dbReference type="InterPro" id="IPR003439">
    <property type="entry name" value="ABC_transporter-like_ATP-bd"/>
</dbReference>
<dbReference type="Gene3D" id="3.40.50.300">
    <property type="entry name" value="P-loop containing nucleotide triphosphate hydrolases"/>
    <property type="match status" value="1"/>
</dbReference>
<dbReference type="InterPro" id="IPR017871">
    <property type="entry name" value="ABC_transporter-like_CS"/>
</dbReference>
<proteinExistence type="inferred from homology"/>
<dbReference type="GO" id="GO:0015833">
    <property type="term" value="P:peptide transport"/>
    <property type="evidence" value="ECO:0007669"/>
    <property type="project" value="InterPro"/>
</dbReference>
<evidence type="ECO:0000259" key="5">
    <source>
        <dbReference type="PROSITE" id="PS50893"/>
    </source>
</evidence>
<dbReference type="CDD" id="cd03257">
    <property type="entry name" value="ABC_NikE_OppD_transporters"/>
    <property type="match status" value="1"/>
</dbReference>
<dbReference type="EMBL" id="VLKH01000014">
    <property type="protein sequence ID" value="TWH76987.1"/>
    <property type="molecule type" value="Genomic_DNA"/>
</dbReference>
<dbReference type="NCBIfam" id="TIGR01727">
    <property type="entry name" value="oligo_HPY"/>
    <property type="match status" value="1"/>
</dbReference>